<dbReference type="Proteomes" id="UP001060215">
    <property type="component" value="Chromosome 10"/>
</dbReference>
<reference evidence="1 2" key="1">
    <citation type="journal article" date="2022" name="Plant J.">
        <title>Chromosome-level genome of Camellia lanceoleosa provides a valuable resource for understanding genome evolution and self-incompatibility.</title>
        <authorList>
            <person name="Gong W."/>
            <person name="Xiao S."/>
            <person name="Wang L."/>
            <person name="Liao Z."/>
            <person name="Chang Y."/>
            <person name="Mo W."/>
            <person name="Hu G."/>
            <person name="Li W."/>
            <person name="Zhao G."/>
            <person name="Zhu H."/>
            <person name="Hu X."/>
            <person name="Ji K."/>
            <person name="Xiang X."/>
            <person name="Song Q."/>
            <person name="Yuan D."/>
            <person name="Jin S."/>
            <person name="Zhang L."/>
        </authorList>
    </citation>
    <scope>NUCLEOTIDE SEQUENCE [LARGE SCALE GENOMIC DNA]</scope>
    <source>
        <strain evidence="1">SQ_2022a</strain>
    </source>
</reference>
<protein>
    <submittedName>
        <fullName evidence="1">Uncharacterized protein</fullName>
    </submittedName>
</protein>
<accession>A0ACC0G754</accession>
<name>A0ACC0G754_9ERIC</name>
<dbReference type="EMBL" id="CM045767">
    <property type="protein sequence ID" value="KAI7996942.1"/>
    <property type="molecule type" value="Genomic_DNA"/>
</dbReference>
<evidence type="ECO:0000313" key="1">
    <source>
        <dbReference type="EMBL" id="KAI7996942.1"/>
    </source>
</evidence>
<organism evidence="1 2">
    <name type="scientific">Camellia lanceoleosa</name>
    <dbReference type="NCBI Taxonomy" id="1840588"/>
    <lineage>
        <taxon>Eukaryota</taxon>
        <taxon>Viridiplantae</taxon>
        <taxon>Streptophyta</taxon>
        <taxon>Embryophyta</taxon>
        <taxon>Tracheophyta</taxon>
        <taxon>Spermatophyta</taxon>
        <taxon>Magnoliopsida</taxon>
        <taxon>eudicotyledons</taxon>
        <taxon>Gunneridae</taxon>
        <taxon>Pentapetalae</taxon>
        <taxon>asterids</taxon>
        <taxon>Ericales</taxon>
        <taxon>Theaceae</taxon>
        <taxon>Camellia</taxon>
    </lineage>
</organism>
<gene>
    <name evidence="1" type="ORF">LOK49_LG10G01030</name>
</gene>
<keyword evidence="2" id="KW-1185">Reference proteome</keyword>
<sequence length="99" mass="11434">MSALQGVFSIVGAIARRIVEPVIQLVVLHVGFAFQYKKKQKKLEVEIKNLEEQRKQIEEKVDEAITRGEEVDEPVSNWLAEVEERVQKIKDDNTINENM</sequence>
<comment type="caution">
    <text evidence="1">The sequence shown here is derived from an EMBL/GenBank/DDBJ whole genome shotgun (WGS) entry which is preliminary data.</text>
</comment>
<evidence type="ECO:0000313" key="2">
    <source>
        <dbReference type="Proteomes" id="UP001060215"/>
    </source>
</evidence>
<proteinExistence type="predicted"/>